<dbReference type="InterPro" id="IPR032675">
    <property type="entry name" value="LRR_dom_sf"/>
</dbReference>
<evidence type="ECO:0000256" key="5">
    <source>
        <dbReference type="ARBA" id="ARBA00022840"/>
    </source>
</evidence>
<feature type="domain" description="NB-ARC" evidence="7">
    <location>
        <begin position="117"/>
        <end position="283"/>
    </location>
</feature>
<dbReference type="InterPro" id="IPR036388">
    <property type="entry name" value="WH-like_DNA-bd_sf"/>
</dbReference>
<keyword evidence="11" id="KW-1185">Reference proteome</keyword>
<dbReference type="InterPro" id="IPR002182">
    <property type="entry name" value="NB-ARC"/>
</dbReference>
<evidence type="ECO:0000256" key="2">
    <source>
        <dbReference type="ARBA" id="ARBA00022614"/>
    </source>
</evidence>
<reference evidence="10" key="1">
    <citation type="journal article" date="2017" name="Nature">
        <title>The genome of Chenopodium quinoa.</title>
        <authorList>
            <person name="Jarvis D.E."/>
            <person name="Ho Y.S."/>
            <person name="Lightfoot D.J."/>
            <person name="Schmoeckel S.M."/>
            <person name="Li B."/>
            <person name="Borm T.J.A."/>
            <person name="Ohyanagi H."/>
            <person name="Mineta K."/>
            <person name="Michell C.T."/>
            <person name="Saber N."/>
            <person name="Kharbatia N.M."/>
            <person name="Rupper R.R."/>
            <person name="Sharp A.R."/>
            <person name="Dally N."/>
            <person name="Boughton B.A."/>
            <person name="Woo Y.H."/>
            <person name="Gao G."/>
            <person name="Schijlen E.G.W.M."/>
            <person name="Guo X."/>
            <person name="Momin A.A."/>
            <person name="Negrao S."/>
            <person name="Al-Babili S."/>
            <person name="Gehring C."/>
            <person name="Roessner U."/>
            <person name="Jung C."/>
            <person name="Murphy K."/>
            <person name="Arold S.T."/>
            <person name="Gojobori T."/>
            <person name="van der Linden C.G."/>
            <person name="van Loo E.N."/>
            <person name="Jellen E.N."/>
            <person name="Maughan P.J."/>
            <person name="Tester M."/>
        </authorList>
    </citation>
    <scope>NUCLEOTIDE SEQUENCE [LARGE SCALE GENOMIC DNA]</scope>
    <source>
        <strain evidence="10">cv. PI 614886</strain>
    </source>
</reference>
<dbReference type="GO" id="GO:0043531">
    <property type="term" value="F:ADP binding"/>
    <property type="evidence" value="ECO:0007669"/>
    <property type="project" value="InterPro"/>
</dbReference>
<keyword evidence="5" id="KW-0067">ATP-binding</keyword>
<dbReference type="Gene3D" id="1.10.8.430">
    <property type="entry name" value="Helical domain of apoptotic protease-activating factors"/>
    <property type="match status" value="1"/>
</dbReference>
<keyword evidence="2" id="KW-0433">Leucine-rich repeat</keyword>
<dbReference type="PANTHER" id="PTHR33463:SF187">
    <property type="entry name" value="AND NB-ARC DOMAIN DISEASE RESISTANCE PROTEIN, PUTATIVE-RELATED"/>
    <property type="match status" value="1"/>
</dbReference>
<dbReference type="InterPro" id="IPR055414">
    <property type="entry name" value="LRR_R13L4/SHOC2-like"/>
</dbReference>
<keyword evidence="5" id="KW-0547">Nucleotide-binding</keyword>
<dbReference type="Pfam" id="PF00931">
    <property type="entry name" value="NB-ARC"/>
    <property type="match status" value="1"/>
</dbReference>
<dbReference type="PRINTS" id="PR00364">
    <property type="entry name" value="DISEASERSIST"/>
</dbReference>
<dbReference type="Gramene" id="AUR62029319-RA">
    <property type="protein sequence ID" value="AUR62029319-RA:cds"/>
    <property type="gene ID" value="AUR62029319"/>
</dbReference>
<keyword evidence="4" id="KW-0611">Plant defense</keyword>
<dbReference type="InterPro" id="IPR057135">
    <property type="entry name" value="At4g27190-like_LRR"/>
</dbReference>
<evidence type="ECO:0000256" key="1">
    <source>
        <dbReference type="ARBA" id="ARBA00008894"/>
    </source>
</evidence>
<evidence type="ECO:0000259" key="9">
    <source>
        <dbReference type="Pfam" id="PF23598"/>
    </source>
</evidence>
<evidence type="ECO:0000259" key="7">
    <source>
        <dbReference type="Pfam" id="PF00931"/>
    </source>
</evidence>
<proteinExistence type="inferred from homology"/>
<keyword evidence="6" id="KW-0175">Coiled coil</keyword>
<evidence type="ECO:0000313" key="11">
    <source>
        <dbReference type="Proteomes" id="UP000596660"/>
    </source>
</evidence>
<dbReference type="SUPFAM" id="SSF52058">
    <property type="entry name" value="L domain-like"/>
    <property type="match status" value="1"/>
</dbReference>
<dbReference type="PANTHER" id="PTHR33463">
    <property type="entry name" value="NB-ARC DOMAIN-CONTAINING PROTEIN-RELATED"/>
    <property type="match status" value="1"/>
</dbReference>
<evidence type="ECO:0000256" key="3">
    <source>
        <dbReference type="ARBA" id="ARBA00022737"/>
    </source>
</evidence>
<dbReference type="Gene3D" id="3.80.10.10">
    <property type="entry name" value="Ribonuclease Inhibitor"/>
    <property type="match status" value="3"/>
</dbReference>
<dbReference type="FunFam" id="1.10.8.430:FF:000003">
    <property type="entry name" value="Probable disease resistance protein At5g66910"/>
    <property type="match status" value="1"/>
</dbReference>
<dbReference type="GO" id="GO:0005524">
    <property type="term" value="F:ATP binding"/>
    <property type="evidence" value="ECO:0007669"/>
    <property type="project" value="UniProtKB-KW"/>
</dbReference>
<evidence type="ECO:0000313" key="10">
    <source>
        <dbReference type="EnsemblPlants" id="AUR62029319-RA:cds"/>
    </source>
</evidence>
<keyword evidence="3" id="KW-0677">Repeat</keyword>
<comment type="similarity">
    <text evidence="1">Belongs to the disease resistance NB-LRR family.</text>
</comment>
<dbReference type="InterPro" id="IPR027417">
    <property type="entry name" value="P-loop_NTPase"/>
</dbReference>
<reference evidence="10" key="2">
    <citation type="submission" date="2021-03" db="UniProtKB">
        <authorList>
            <consortium name="EnsemblPlants"/>
        </authorList>
    </citation>
    <scope>IDENTIFICATION</scope>
</reference>
<dbReference type="GO" id="GO:0006952">
    <property type="term" value="P:defense response"/>
    <property type="evidence" value="ECO:0007669"/>
    <property type="project" value="UniProtKB-KW"/>
</dbReference>
<dbReference type="SUPFAM" id="SSF52540">
    <property type="entry name" value="P-loop containing nucleoside triphosphate hydrolases"/>
    <property type="match status" value="1"/>
</dbReference>
<sequence length="1178" mass="133126">MTNDLKGSSMETLKNLLNISDGQDDKLQTLKRKARALHAKAEDVLSEIKQEELQPGKRRRKEVDNWLKDVEEAVLQLQNLELRGSFPQGFTFYDHGSSSVALVTTNMKINDRMLRNNKRKVISWLIDDGTISTVGVYGPDGVGKTMLLKEIHDELLERFKSSARVYWVSVSHGITLPMLQDKIAEAMNLSYLLTEKNAIRKAASLSYELRQRNNVFLFLDDVWEHFSLEDVGVPIGDENSCKLILTTRSLDVCRRMKCQKTVKVEPLSKEKAWELFSKVLGRRDHMSPEINELAELVAAECAGLPLGLIVMAGSMREVDDIQEWRNTLEELQNSSEGQPDIETEIFPVLKLSYDRLKDQRLKECFLICALYPKYGEIVRDELIVLFRSEGLLDKIDSWQKQFDKGHSMLNKLENACLLERYDNRCVKMHNFIRDMAIRITNTKPRYMIAAGAELRRIPSGRRWTIDLDKASLMHNFLSEIQPGTIPMCPDLTTLLLQQNPFTKLPDSFFVHMKALKVLNLSKTSIKRLPDSISELKNLRALLLEFCKRLHFVPSVVKLTSLRELDFSFCWSMKDVPHGMNQLAELRFLDLEGCKDLCQLLSGSLSTFSHIQCLKLNPDVQSISGDDVLKLGCLERLEGCRISDVSNFNKYVKSQHFQQLKYYEFVIGAGQYKRVDHSISAERMVILCSGSLKGGSGGDLFVPPENTQDLQIHNSAFDARSLVGALPSLIRLTALKRILIRRCRVIEVIWSPVSGVEATQEKNHFNAAVVLLLQCLQELILTDLHDFRGLVKGGVAIQGGAFSNLKILVIKYCPNIKELFTSNLLKGGLDNLQELEVEGCEELEMIIAVHDDGGREKIIDFEGYVDKDGDLIWLPNLRALHLRQLPKLTGICHGGMLGKCSVEQITVEYCAKIKQIFKSSLTQYHLSNLREVKVAACNILEEIIASPNSQGQESSGTYELPYLRALELDDLPCLTSFFRGIIPTCGSIEHINIKADQEWWESLEWDNPLIKKTLLPFTKLSVAGASSFDIFEELGSPGRLHELENKFSKTKVNNSSETADINSCLTLLRSHTEFTAFGICRIVDCMEGVTASIKRAALRTIFNVTAQAEKQIFIQGVIETGIVLLHMSVCFVLLKFDIKYIGDDGDDEKEAALPSVNGAELQRRGNENFEIESEFGLKM</sequence>
<dbReference type="InterPro" id="IPR042197">
    <property type="entry name" value="Apaf_helical"/>
</dbReference>
<name>A0A803MH67_CHEQI</name>
<dbReference type="Gene3D" id="1.10.10.10">
    <property type="entry name" value="Winged helix-like DNA-binding domain superfamily/Winged helix DNA-binding domain"/>
    <property type="match status" value="1"/>
</dbReference>
<accession>A0A803MH67</accession>
<dbReference type="Gene3D" id="3.40.50.300">
    <property type="entry name" value="P-loop containing nucleotide triphosphate hydrolases"/>
    <property type="match status" value="1"/>
</dbReference>
<dbReference type="OMA" id="NCALYPA"/>
<dbReference type="InterPro" id="IPR050905">
    <property type="entry name" value="Plant_NBS-LRR"/>
</dbReference>
<feature type="coiled-coil region" evidence="6">
    <location>
        <begin position="27"/>
        <end position="83"/>
    </location>
</feature>
<dbReference type="AlphaFoldDB" id="A0A803MH67"/>
<protein>
    <submittedName>
        <fullName evidence="10">Uncharacterized protein</fullName>
    </submittedName>
</protein>
<evidence type="ECO:0000256" key="4">
    <source>
        <dbReference type="ARBA" id="ARBA00022821"/>
    </source>
</evidence>
<organism evidence="10 11">
    <name type="scientific">Chenopodium quinoa</name>
    <name type="common">Quinoa</name>
    <dbReference type="NCBI Taxonomy" id="63459"/>
    <lineage>
        <taxon>Eukaryota</taxon>
        <taxon>Viridiplantae</taxon>
        <taxon>Streptophyta</taxon>
        <taxon>Embryophyta</taxon>
        <taxon>Tracheophyta</taxon>
        <taxon>Spermatophyta</taxon>
        <taxon>Magnoliopsida</taxon>
        <taxon>eudicotyledons</taxon>
        <taxon>Gunneridae</taxon>
        <taxon>Pentapetalae</taxon>
        <taxon>Caryophyllales</taxon>
        <taxon>Chenopodiaceae</taxon>
        <taxon>Chenopodioideae</taxon>
        <taxon>Atripliceae</taxon>
        <taxon>Chenopodium</taxon>
    </lineage>
</organism>
<dbReference type="Pfam" id="PF23247">
    <property type="entry name" value="LRR_RPS2"/>
    <property type="match status" value="1"/>
</dbReference>
<evidence type="ECO:0000256" key="6">
    <source>
        <dbReference type="SAM" id="Coils"/>
    </source>
</evidence>
<dbReference type="Proteomes" id="UP000596660">
    <property type="component" value="Unplaced"/>
</dbReference>
<dbReference type="Pfam" id="PF23598">
    <property type="entry name" value="LRR_14"/>
    <property type="match status" value="1"/>
</dbReference>
<evidence type="ECO:0000259" key="8">
    <source>
        <dbReference type="Pfam" id="PF23247"/>
    </source>
</evidence>
<feature type="domain" description="Disease resistance R13L4/SHOC-2-like LRR" evidence="9">
    <location>
        <begin position="493"/>
        <end position="664"/>
    </location>
</feature>
<feature type="domain" description="Disease resistance protein At4g27190-like leucine-rich repeats" evidence="8">
    <location>
        <begin position="792"/>
        <end position="921"/>
    </location>
</feature>
<dbReference type="EnsemblPlants" id="AUR62029319-RA">
    <property type="protein sequence ID" value="AUR62029319-RA:cds"/>
    <property type="gene ID" value="AUR62029319"/>
</dbReference>